<comment type="cofactor">
    <cofactor evidence="12">
        <name>heme</name>
        <dbReference type="ChEBI" id="CHEBI:30413"/>
    </cofactor>
</comment>
<dbReference type="InterPro" id="IPR002401">
    <property type="entry name" value="Cyt_P450_E_grp-I"/>
</dbReference>
<comment type="caution">
    <text evidence="16">The sequence shown here is derived from an EMBL/GenBank/DDBJ whole genome shotgun (WGS) entry which is preliminary data.</text>
</comment>
<keyword evidence="4 14" id="KW-0812">Transmembrane</keyword>
<evidence type="ECO:0000256" key="8">
    <source>
        <dbReference type="ARBA" id="ARBA00023002"/>
    </source>
</evidence>
<dbReference type="CDD" id="cd11072">
    <property type="entry name" value="CYP71-like"/>
    <property type="match status" value="1"/>
</dbReference>
<evidence type="ECO:0000256" key="6">
    <source>
        <dbReference type="ARBA" id="ARBA00022968"/>
    </source>
</evidence>
<dbReference type="InterPro" id="IPR040442">
    <property type="entry name" value="Pyrv_kinase-like_dom_sf"/>
</dbReference>
<dbReference type="SUPFAM" id="SSF51621">
    <property type="entry name" value="Phosphoenolpyruvate/pyruvate domain"/>
    <property type="match status" value="1"/>
</dbReference>
<evidence type="ECO:0000256" key="3">
    <source>
        <dbReference type="ARBA" id="ARBA00022617"/>
    </source>
</evidence>
<keyword evidence="3 12" id="KW-0349">Heme</keyword>
<proteinExistence type="inferred from homology"/>
<evidence type="ECO:0000256" key="1">
    <source>
        <dbReference type="ARBA" id="ARBA00004606"/>
    </source>
</evidence>
<dbReference type="InterPro" id="IPR052306">
    <property type="entry name" value="CYP450_71D"/>
</dbReference>
<evidence type="ECO:0000259" key="15">
    <source>
        <dbReference type="Pfam" id="PF03328"/>
    </source>
</evidence>
<accession>A0ABD1WIT4</accession>
<dbReference type="GO" id="GO:0046872">
    <property type="term" value="F:metal ion binding"/>
    <property type="evidence" value="ECO:0007669"/>
    <property type="project" value="UniProtKB-KW"/>
</dbReference>
<comment type="subcellular location">
    <subcellularLocation>
        <location evidence="1">Membrane</location>
        <topology evidence="1">Single-pass type II membrane protein</topology>
    </subcellularLocation>
</comment>
<dbReference type="AlphaFoldDB" id="A0ABD1WIT4"/>
<dbReference type="InterPro" id="IPR005000">
    <property type="entry name" value="Aldolase/citrate-lyase_domain"/>
</dbReference>
<dbReference type="EMBL" id="JBFOLJ010000003">
    <property type="protein sequence ID" value="KAL2548300.1"/>
    <property type="molecule type" value="Genomic_DNA"/>
</dbReference>
<evidence type="ECO:0000256" key="10">
    <source>
        <dbReference type="ARBA" id="ARBA00023033"/>
    </source>
</evidence>
<dbReference type="Pfam" id="PF03328">
    <property type="entry name" value="HpcH_HpaI"/>
    <property type="match status" value="1"/>
</dbReference>
<gene>
    <name evidence="16" type="ORF">Fot_09830</name>
</gene>
<feature type="domain" description="HpcH/HpaI aldolase/citrate lyase" evidence="15">
    <location>
        <begin position="570"/>
        <end position="671"/>
    </location>
</feature>
<dbReference type="PRINTS" id="PR00385">
    <property type="entry name" value="P450"/>
</dbReference>
<dbReference type="GO" id="GO:0004497">
    <property type="term" value="F:monooxygenase activity"/>
    <property type="evidence" value="ECO:0007669"/>
    <property type="project" value="UniProtKB-KW"/>
</dbReference>
<keyword evidence="17" id="KW-1185">Reference proteome</keyword>
<dbReference type="Proteomes" id="UP001604277">
    <property type="component" value="Unassembled WGS sequence"/>
</dbReference>
<dbReference type="PANTHER" id="PTHR47953">
    <property type="entry name" value="OS08G0105600 PROTEIN"/>
    <property type="match status" value="1"/>
</dbReference>
<evidence type="ECO:0000313" key="17">
    <source>
        <dbReference type="Proteomes" id="UP001604277"/>
    </source>
</evidence>
<evidence type="ECO:0000256" key="2">
    <source>
        <dbReference type="ARBA" id="ARBA00010617"/>
    </source>
</evidence>
<evidence type="ECO:0000256" key="9">
    <source>
        <dbReference type="ARBA" id="ARBA00023004"/>
    </source>
</evidence>
<dbReference type="InterPro" id="IPR036396">
    <property type="entry name" value="Cyt_P450_sf"/>
</dbReference>
<feature type="binding site" description="axial binding residue" evidence="12">
    <location>
        <position position="444"/>
    </location>
    <ligand>
        <name>heme</name>
        <dbReference type="ChEBI" id="CHEBI:30413"/>
    </ligand>
    <ligandPart>
        <name>Fe</name>
        <dbReference type="ChEBI" id="CHEBI:18248"/>
    </ligandPart>
</feature>
<reference evidence="17" key="1">
    <citation type="submission" date="2024-07" db="EMBL/GenBank/DDBJ databases">
        <title>Two chromosome-level genome assemblies of Korean endemic species Abeliophyllum distichum and Forsythia ovata (Oleaceae).</title>
        <authorList>
            <person name="Jang H."/>
        </authorList>
    </citation>
    <scope>NUCLEOTIDE SEQUENCE [LARGE SCALE GENOMIC DNA]</scope>
</reference>
<organism evidence="16 17">
    <name type="scientific">Forsythia ovata</name>
    <dbReference type="NCBI Taxonomy" id="205694"/>
    <lineage>
        <taxon>Eukaryota</taxon>
        <taxon>Viridiplantae</taxon>
        <taxon>Streptophyta</taxon>
        <taxon>Embryophyta</taxon>
        <taxon>Tracheophyta</taxon>
        <taxon>Spermatophyta</taxon>
        <taxon>Magnoliopsida</taxon>
        <taxon>eudicotyledons</taxon>
        <taxon>Gunneridae</taxon>
        <taxon>Pentapetalae</taxon>
        <taxon>asterids</taxon>
        <taxon>lamiids</taxon>
        <taxon>Lamiales</taxon>
        <taxon>Oleaceae</taxon>
        <taxon>Forsythieae</taxon>
        <taxon>Forsythia</taxon>
    </lineage>
</organism>
<dbReference type="FunFam" id="1.10.630.10:FF:000043">
    <property type="entry name" value="Cytochrome P450 99A2"/>
    <property type="match status" value="1"/>
</dbReference>
<keyword evidence="11 14" id="KW-0472">Membrane</keyword>
<evidence type="ECO:0000256" key="13">
    <source>
        <dbReference type="RuleBase" id="RU000461"/>
    </source>
</evidence>
<dbReference type="Pfam" id="PF00067">
    <property type="entry name" value="p450"/>
    <property type="match status" value="1"/>
</dbReference>
<dbReference type="SUPFAM" id="SSF48264">
    <property type="entry name" value="Cytochrome P450"/>
    <property type="match status" value="1"/>
</dbReference>
<keyword evidence="6" id="KW-0735">Signal-anchor</keyword>
<name>A0ABD1WIT4_9LAMI</name>
<dbReference type="Gene3D" id="3.20.20.60">
    <property type="entry name" value="Phosphoenolpyruvate-binding domains"/>
    <property type="match status" value="1"/>
</dbReference>
<dbReference type="GO" id="GO:0016020">
    <property type="term" value="C:membrane"/>
    <property type="evidence" value="ECO:0007669"/>
    <property type="project" value="UniProtKB-SubCell"/>
</dbReference>
<keyword evidence="9 12" id="KW-0408">Iron</keyword>
<dbReference type="InterPro" id="IPR015813">
    <property type="entry name" value="Pyrv/PenolPyrv_kinase-like_dom"/>
</dbReference>
<dbReference type="InterPro" id="IPR001128">
    <property type="entry name" value="Cyt_P450"/>
</dbReference>
<keyword evidence="7 14" id="KW-1133">Transmembrane helix</keyword>
<feature type="transmembrane region" description="Helical" evidence="14">
    <location>
        <begin position="6"/>
        <end position="28"/>
    </location>
</feature>
<keyword evidence="5 12" id="KW-0479">Metal-binding</keyword>
<dbReference type="Gene3D" id="1.10.630.10">
    <property type="entry name" value="Cytochrome P450"/>
    <property type="match status" value="1"/>
</dbReference>
<evidence type="ECO:0000256" key="11">
    <source>
        <dbReference type="ARBA" id="ARBA00023136"/>
    </source>
</evidence>
<dbReference type="PROSITE" id="PS00086">
    <property type="entry name" value="CYTOCHROME_P450"/>
    <property type="match status" value="1"/>
</dbReference>
<dbReference type="InterPro" id="IPR017972">
    <property type="entry name" value="Cyt_P450_CS"/>
</dbReference>
<dbReference type="PRINTS" id="PR00463">
    <property type="entry name" value="EP450I"/>
</dbReference>
<protein>
    <submittedName>
        <fullName evidence="16">Cytochrome</fullName>
    </submittedName>
</protein>
<keyword evidence="8 13" id="KW-0560">Oxidoreductase</keyword>
<evidence type="ECO:0000313" key="16">
    <source>
        <dbReference type="EMBL" id="KAL2548300.1"/>
    </source>
</evidence>
<evidence type="ECO:0000256" key="14">
    <source>
        <dbReference type="SAM" id="Phobius"/>
    </source>
</evidence>
<dbReference type="PANTHER" id="PTHR47953:SF16">
    <property type="entry name" value="CYTOCHROME P450 71D8"/>
    <property type="match status" value="1"/>
</dbReference>
<comment type="similarity">
    <text evidence="2 13">Belongs to the cytochrome P450 family.</text>
</comment>
<keyword evidence="10 13" id="KW-0503">Monooxygenase</keyword>
<sequence length="671" mass="75107">MDIQLPPFNFVTFLLFISFVSLLVKAGWKKSKHQRLPPSPWKLPLIGHLHHLVGTPSHRSLTNLAKKYGPIMHLQLGEVSAIVVSSRQIAKDVLKGHDVACADRPESIGMKIMWYDYTDIAFSPYNEYWRQMRKICIMELLSNKNVRAFGSIRVDEASRLLNSIQSSCGEPINLTDKVFSFTSAMTCRVTFGKVLKDKDTLIRLMKKGIALGGGLELADLFPSSKLLQVLSWNKHKLLKMRRQVDSILDFMINEHKNNMATTKKGNGELGSEDIVDVLLRLQQSGKLAIPITNDNIKAIIFDLFAAGTQSSSTTIDWAMAEMMKNPHVMAKAQAEIRQVVKEKGTVEDSDVQTLKYLKLVIKETFRVHPPFSVLPRACREEFEIDGYTIPLKTKVMVNNWALGRDPEYWDEPESFKPERFENNSIDFLGNNFEYIPFGSGKRFCPGMNFGLANVELPLAQLLYHFNWKLPQGMNPNDIDMTEAEGLTISRKNGLYLIPTPCNPSVGRFLKDVETQKSKNKYSEFPLSSSSPGHKKFNLKIISKKQSAAAIASSVQSQPLKARLKNGETLYGIFLLSFSPTLAEIADLSGYDFAVVDMEHGHGGIFDALPCLCALVSTNTAAILHLPESSATWAKKALDLGPQGIMIPMIDSRKSARKAISYCRFVPNSVRG</sequence>
<evidence type="ECO:0000256" key="7">
    <source>
        <dbReference type="ARBA" id="ARBA00022989"/>
    </source>
</evidence>
<evidence type="ECO:0000256" key="12">
    <source>
        <dbReference type="PIRSR" id="PIRSR602401-1"/>
    </source>
</evidence>
<evidence type="ECO:0000256" key="5">
    <source>
        <dbReference type="ARBA" id="ARBA00022723"/>
    </source>
</evidence>
<evidence type="ECO:0000256" key="4">
    <source>
        <dbReference type="ARBA" id="ARBA00022692"/>
    </source>
</evidence>